<reference evidence="1 2" key="1">
    <citation type="journal article" date="2019" name="Nat. Microbiol.">
        <title>Mediterranean grassland soil C-N compound turnover is dependent on rainfall and depth, and is mediated by genomically divergent microorganisms.</title>
        <authorList>
            <person name="Diamond S."/>
            <person name="Andeer P.F."/>
            <person name="Li Z."/>
            <person name="Crits-Christoph A."/>
            <person name="Burstein D."/>
            <person name="Anantharaman K."/>
            <person name="Lane K.R."/>
            <person name="Thomas B.C."/>
            <person name="Pan C."/>
            <person name="Northen T.R."/>
            <person name="Banfield J.F."/>
        </authorList>
    </citation>
    <scope>NUCLEOTIDE SEQUENCE [LARGE SCALE GENOMIC DNA]</scope>
    <source>
        <strain evidence="1">NP_2</strain>
    </source>
</reference>
<evidence type="ECO:0000313" key="1">
    <source>
        <dbReference type="EMBL" id="TMJ10473.1"/>
    </source>
</evidence>
<protein>
    <recommendedName>
        <fullName evidence="3">KOW domain-containing protein</fullName>
    </recommendedName>
</protein>
<dbReference type="Proteomes" id="UP000318661">
    <property type="component" value="Unassembled WGS sequence"/>
</dbReference>
<proteinExistence type="predicted"/>
<gene>
    <name evidence="1" type="ORF">E6G99_00335</name>
</gene>
<organism evidence="1 2">
    <name type="scientific">Candidatus Segetimicrobium genomatis</name>
    <dbReference type="NCBI Taxonomy" id="2569760"/>
    <lineage>
        <taxon>Bacteria</taxon>
        <taxon>Bacillati</taxon>
        <taxon>Candidatus Sysuimicrobiota</taxon>
        <taxon>Candidatus Sysuimicrobiia</taxon>
        <taxon>Candidatus Sysuimicrobiales</taxon>
        <taxon>Candidatus Segetimicrobiaceae</taxon>
        <taxon>Candidatus Segetimicrobium</taxon>
    </lineage>
</organism>
<comment type="caution">
    <text evidence="1">The sequence shown here is derived from an EMBL/GenBank/DDBJ whole genome shotgun (WGS) entry which is preliminary data.</text>
</comment>
<dbReference type="EMBL" id="VBAJ01000010">
    <property type="protein sequence ID" value="TMJ10473.1"/>
    <property type="molecule type" value="Genomic_DNA"/>
</dbReference>
<dbReference type="AlphaFoldDB" id="A0A537LR15"/>
<sequence>MNARIRARAADRRGRALAPGTRVRIAAEGQAEGTVVRVLDDYGTVTVLIEKPAKAERMYPISEVDAL</sequence>
<evidence type="ECO:0008006" key="3">
    <source>
        <dbReference type="Google" id="ProtNLM"/>
    </source>
</evidence>
<evidence type="ECO:0000313" key="2">
    <source>
        <dbReference type="Proteomes" id="UP000318661"/>
    </source>
</evidence>
<name>A0A537LR15_9BACT</name>
<accession>A0A537LR15</accession>